<sequence>MGSQKISIIPFISFIPMVIIFSRPSHAQNSQQDYLDAHNSAWQEVGVGPMTWDNNVAAYAQHYANQKLNDCNLALSGGQYGENLAAGTVSLTGNDAVRLWVDEKVNYDSSNTCTGGEVCGQYSQCARVECGIGGGWFVICNYDPPVLIFPSNAQNNPQDYVNAHNPARTQVGVGPMTWNTTLATYAQNYANQRIGDCNLIHSTGDYGENLAKGYGSTFTGTDAVNLWIAEKPYYNYYSNDCVGGECLHYTQVVWRNSVRVGCARVQCNNGWWFVICNYDPPGNYVGQRPY</sequence>
<evidence type="ECO:0000313" key="1">
    <source>
        <dbReference type="EMBL" id="KAI5661233.1"/>
    </source>
</evidence>
<accession>A0ACC0AMR3</accession>
<protein>
    <submittedName>
        <fullName evidence="1">Uncharacterized protein</fullName>
    </submittedName>
</protein>
<name>A0ACC0AMR3_CATRO</name>
<gene>
    <name evidence="1" type="ORF">M9H77_20556</name>
</gene>
<keyword evidence="2" id="KW-1185">Reference proteome</keyword>
<dbReference type="Proteomes" id="UP001060085">
    <property type="component" value="Linkage Group LG05"/>
</dbReference>
<evidence type="ECO:0000313" key="2">
    <source>
        <dbReference type="Proteomes" id="UP001060085"/>
    </source>
</evidence>
<dbReference type="EMBL" id="CM044705">
    <property type="protein sequence ID" value="KAI5661233.1"/>
    <property type="molecule type" value="Genomic_DNA"/>
</dbReference>
<comment type="caution">
    <text evidence="1">The sequence shown here is derived from an EMBL/GenBank/DDBJ whole genome shotgun (WGS) entry which is preliminary data.</text>
</comment>
<organism evidence="1 2">
    <name type="scientific">Catharanthus roseus</name>
    <name type="common">Madagascar periwinkle</name>
    <name type="synonym">Vinca rosea</name>
    <dbReference type="NCBI Taxonomy" id="4058"/>
    <lineage>
        <taxon>Eukaryota</taxon>
        <taxon>Viridiplantae</taxon>
        <taxon>Streptophyta</taxon>
        <taxon>Embryophyta</taxon>
        <taxon>Tracheophyta</taxon>
        <taxon>Spermatophyta</taxon>
        <taxon>Magnoliopsida</taxon>
        <taxon>eudicotyledons</taxon>
        <taxon>Gunneridae</taxon>
        <taxon>Pentapetalae</taxon>
        <taxon>asterids</taxon>
        <taxon>lamiids</taxon>
        <taxon>Gentianales</taxon>
        <taxon>Apocynaceae</taxon>
        <taxon>Rauvolfioideae</taxon>
        <taxon>Vinceae</taxon>
        <taxon>Catharanthinae</taxon>
        <taxon>Catharanthus</taxon>
    </lineage>
</organism>
<proteinExistence type="predicted"/>
<reference evidence="2" key="1">
    <citation type="journal article" date="2023" name="Nat. Plants">
        <title>Single-cell RNA sequencing provides a high-resolution roadmap for understanding the multicellular compartmentation of specialized metabolism.</title>
        <authorList>
            <person name="Sun S."/>
            <person name="Shen X."/>
            <person name="Li Y."/>
            <person name="Li Y."/>
            <person name="Wang S."/>
            <person name="Li R."/>
            <person name="Zhang H."/>
            <person name="Shen G."/>
            <person name="Guo B."/>
            <person name="Wei J."/>
            <person name="Xu J."/>
            <person name="St-Pierre B."/>
            <person name="Chen S."/>
            <person name="Sun C."/>
        </authorList>
    </citation>
    <scope>NUCLEOTIDE SEQUENCE [LARGE SCALE GENOMIC DNA]</scope>
</reference>